<keyword evidence="4 6" id="KW-0413">Isomerase</keyword>
<dbReference type="NCBIfam" id="NF008761">
    <property type="entry name" value="PRK11797.1"/>
    <property type="match status" value="1"/>
</dbReference>
<dbReference type="SUPFAM" id="SSF102546">
    <property type="entry name" value="RbsD-like"/>
    <property type="match status" value="1"/>
</dbReference>
<keyword evidence="5 6" id="KW-0119">Carbohydrate metabolism</keyword>
<dbReference type="EC" id="5.4.99.62" evidence="2 6"/>
<feature type="active site" description="Proton donor" evidence="6">
    <location>
        <position position="20"/>
    </location>
</feature>
<evidence type="ECO:0000256" key="3">
    <source>
        <dbReference type="ARBA" id="ARBA00022490"/>
    </source>
</evidence>
<accession>A0ABR6RBA6</accession>
<keyword evidence="3 6" id="KW-0963">Cytoplasm</keyword>
<comment type="subcellular location">
    <subcellularLocation>
        <location evidence="6">Cytoplasm</location>
    </subcellularLocation>
</comment>
<name>A0ABR6RBA6_9BURK</name>
<organism evidence="7 8">
    <name type="scientific">Comamonas odontotermitis</name>
    <dbReference type="NCBI Taxonomy" id="379895"/>
    <lineage>
        <taxon>Bacteria</taxon>
        <taxon>Pseudomonadati</taxon>
        <taxon>Pseudomonadota</taxon>
        <taxon>Betaproteobacteria</taxon>
        <taxon>Burkholderiales</taxon>
        <taxon>Comamonadaceae</taxon>
        <taxon>Comamonas</taxon>
    </lineage>
</organism>
<dbReference type="Gene3D" id="3.40.1650.10">
    <property type="entry name" value="RbsD-like domain"/>
    <property type="match status" value="1"/>
</dbReference>
<proteinExistence type="inferred from homology"/>
<dbReference type="Proteomes" id="UP000562492">
    <property type="component" value="Unassembled WGS sequence"/>
</dbReference>
<evidence type="ECO:0000313" key="7">
    <source>
        <dbReference type="EMBL" id="MBB6576419.1"/>
    </source>
</evidence>
<feature type="binding site" evidence="6">
    <location>
        <begin position="128"/>
        <end position="130"/>
    </location>
    <ligand>
        <name>substrate</name>
    </ligand>
</feature>
<comment type="pathway">
    <text evidence="6">Carbohydrate metabolism; D-ribose degradation; D-ribose 5-phosphate from beta-D-ribopyranose: step 1/2.</text>
</comment>
<evidence type="ECO:0000256" key="6">
    <source>
        <dbReference type="HAMAP-Rule" id="MF_01661"/>
    </source>
</evidence>
<evidence type="ECO:0000256" key="1">
    <source>
        <dbReference type="ARBA" id="ARBA00000223"/>
    </source>
</evidence>
<comment type="similarity">
    <text evidence="6">Belongs to the RbsD / FucU family. RbsD subfamily.</text>
</comment>
<dbReference type="PANTHER" id="PTHR37831:SF1">
    <property type="entry name" value="D-RIBOSE PYRANASE"/>
    <property type="match status" value="1"/>
</dbReference>
<dbReference type="GO" id="GO:0062193">
    <property type="term" value="F:D-ribose pyranase activity"/>
    <property type="evidence" value="ECO:0007669"/>
    <property type="project" value="UniProtKB-EC"/>
</dbReference>
<reference evidence="7 8" key="1">
    <citation type="submission" date="2020-08" db="EMBL/GenBank/DDBJ databases">
        <title>Functional genomics of gut bacteria from endangered species of beetles.</title>
        <authorList>
            <person name="Carlos-Shanley C."/>
        </authorList>
    </citation>
    <scope>NUCLEOTIDE SEQUENCE [LARGE SCALE GENOMIC DNA]</scope>
    <source>
        <strain evidence="7 8">S00124</strain>
    </source>
</reference>
<evidence type="ECO:0000256" key="4">
    <source>
        <dbReference type="ARBA" id="ARBA00023235"/>
    </source>
</evidence>
<evidence type="ECO:0000256" key="5">
    <source>
        <dbReference type="ARBA" id="ARBA00023277"/>
    </source>
</evidence>
<feature type="binding site" evidence="6">
    <location>
        <position position="106"/>
    </location>
    <ligand>
        <name>substrate</name>
    </ligand>
</feature>
<dbReference type="EMBL" id="JACHKZ010000002">
    <property type="protein sequence ID" value="MBB6576419.1"/>
    <property type="molecule type" value="Genomic_DNA"/>
</dbReference>
<comment type="caution">
    <text evidence="7">The sequence shown here is derived from an EMBL/GenBank/DDBJ whole genome shotgun (WGS) entry which is preliminary data.</text>
</comment>
<protein>
    <recommendedName>
        <fullName evidence="2 6">D-ribose pyranase</fullName>
        <ecNumber evidence="2 6">5.4.99.62</ecNumber>
    </recommendedName>
</protein>
<feature type="binding site" evidence="6">
    <location>
        <position position="28"/>
    </location>
    <ligand>
        <name>substrate</name>
    </ligand>
</feature>
<dbReference type="InterPro" id="IPR023064">
    <property type="entry name" value="D-ribose_pyranase"/>
</dbReference>
<comment type="subunit">
    <text evidence="6">Homodecamer.</text>
</comment>
<dbReference type="InterPro" id="IPR023750">
    <property type="entry name" value="RbsD-like_sf"/>
</dbReference>
<evidence type="ECO:0000256" key="2">
    <source>
        <dbReference type="ARBA" id="ARBA00012862"/>
    </source>
</evidence>
<dbReference type="HAMAP" id="MF_01661">
    <property type="entry name" value="D_rib_pyranase"/>
    <property type="match status" value="1"/>
</dbReference>
<dbReference type="PANTHER" id="PTHR37831">
    <property type="entry name" value="D-RIBOSE PYRANASE"/>
    <property type="match status" value="1"/>
</dbReference>
<evidence type="ECO:0000313" key="8">
    <source>
        <dbReference type="Proteomes" id="UP000562492"/>
    </source>
</evidence>
<sequence length="139" mass="14426">MKRSPLLNIELSQVIAGMGHGDVLVIGDAGLPVPPGVRRIDLAVAQGVPTVKQVLAAVLSELQVERAVVASECLSANDGNGAKGALPDWYACQGDRLPVAPQSISHEDFKALTARAVAVVRTGEFTPYANVALVSGVVF</sequence>
<gene>
    <name evidence="6" type="primary">rbsD</name>
    <name evidence="7" type="ORF">HNP33_000467</name>
</gene>
<keyword evidence="8" id="KW-1185">Reference proteome</keyword>
<comment type="catalytic activity">
    <reaction evidence="1 6">
        <text>beta-D-ribopyranose = beta-D-ribofuranose</text>
        <dbReference type="Rhea" id="RHEA:25432"/>
        <dbReference type="ChEBI" id="CHEBI:27476"/>
        <dbReference type="ChEBI" id="CHEBI:47002"/>
        <dbReference type="EC" id="5.4.99.62"/>
    </reaction>
</comment>
<dbReference type="RefSeq" id="WP_184704880.1">
    <property type="nucleotide sequence ID" value="NZ_CP083451.1"/>
</dbReference>
<comment type="function">
    <text evidence="6">Catalyzes the interconversion of beta-pyran and beta-furan forms of D-ribose.</text>
</comment>
<dbReference type="InterPro" id="IPR007721">
    <property type="entry name" value="RbsD_FucU"/>
</dbReference>
<dbReference type="Pfam" id="PF05025">
    <property type="entry name" value="RbsD_FucU"/>
    <property type="match status" value="1"/>
</dbReference>